<organism evidence="1 2">
    <name type="scientific">Protopolystoma xenopodis</name>
    <dbReference type="NCBI Taxonomy" id="117903"/>
    <lineage>
        <taxon>Eukaryota</taxon>
        <taxon>Metazoa</taxon>
        <taxon>Spiralia</taxon>
        <taxon>Lophotrochozoa</taxon>
        <taxon>Platyhelminthes</taxon>
        <taxon>Monogenea</taxon>
        <taxon>Polyopisthocotylea</taxon>
        <taxon>Polystomatidea</taxon>
        <taxon>Polystomatidae</taxon>
        <taxon>Protopolystoma</taxon>
    </lineage>
</organism>
<proteinExistence type="predicted"/>
<keyword evidence="2" id="KW-1185">Reference proteome</keyword>
<dbReference type="Proteomes" id="UP000784294">
    <property type="component" value="Unassembled WGS sequence"/>
</dbReference>
<reference evidence="1" key="1">
    <citation type="submission" date="2018-11" db="EMBL/GenBank/DDBJ databases">
        <authorList>
            <consortium name="Pathogen Informatics"/>
        </authorList>
    </citation>
    <scope>NUCLEOTIDE SEQUENCE</scope>
</reference>
<gene>
    <name evidence="1" type="ORF">PXEA_LOCUS29814</name>
</gene>
<evidence type="ECO:0000313" key="1">
    <source>
        <dbReference type="EMBL" id="VEL36374.1"/>
    </source>
</evidence>
<comment type="caution">
    <text evidence="1">The sequence shown here is derived from an EMBL/GenBank/DDBJ whole genome shotgun (WGS) entry which is preliminary data.</text>
</comment>
<name>A0A448XH80_9PLAT</name>
<protein>
    <submittedName>
        <fullName evidence="1">Uncharacterized protein</fullName>
    </submittedName>
</protein>
<sequence length="55" mass="5979">MSATCISDQEAVILLLSPGLCARLDFHGCLMRSSDFGLPGRRRNVHLPESSGHLI</sequence>
<evidence type="ECO:0000313" key="2">
    <source>
        <dbReference type="Proteomes" id="UP000784294"/>
    </source>
</evidence>
<accession>A0A448XH80</accession>
<dbReference type="EMBL" id="CAAALY010252090">
    <property type="protein sequence ID" value="VEL36374.1"/>
    <property type="molecule type" value="Genomic_DNA"/>
</dbReference>
<dbReference type="AlphaFoldDB" id="A0A448XH80"/>